<dbReference type="GeneID" id="62694542"/>
<organism evidence="1 2">
    <name type="scientific">Clostridium scindens (strain ATCC 35704 / DSM 5676 / VPI 13733 / 19)</name>
    <dbReference type="NCBI Taxonomy" id="411468"/>
    <lineage>
        <taxon>Bacteria</taxon>
        <taxon>Bacillati</taxon>
        <taxon>Bacillota</taxon>
        <taxon>Clostridia</taxon>
        <taxon>Lachnospirales</taxon>
        <taxon>Lachnospiraceae</taxon>
    </lineage>
</organism>
<dbReference type="AlphaFoldDB" id="B0NA24"/>
<dbReference type="Proteomes" id="UP000289664">
    <property type="component" value="Chromosome"/>
</dbReference>
<gene>
    <name evidence="1" type="ORF">HDCHBGLK_00302</name>
</gene>
<sequence>MKSLKVTANKKLKIQCTCGKAFEPTAKMMIEHVQDDGLIDVYYLCPHCKAKHHVCYINSEIKRIQKLIDKARRTNNPEACKILCDRKKYLMDALNNRL</sequence>
<accession>B0NA24</accession>
<dbReference type="RefSeq" id="WP_004605846.1">
    <property type="nucleotide sequence ID" value="NZ_CP036170.1"/>
</dbReference>
<evidence type="ECO:0000313" key="1">
    <source>
        <dbReference type="EMBL" id="QBF72957.1"/>
    </source>
</evidence>
<proteinExistence type="predicted"/>
<protein>
    <submittedName>
        <fullName evidence="1">Uncharacterized protein</fullName>
    </submittedName>
</protein>
<reference evidence="1 2" key="1">
    <citation type="journal article" date="2019" name="Appl. Environ. Microbiol.">
        <title>Clostridium scindens ATCC 35704: integration of nutritional requirements, the complete genome sequence, and global transcriptional responses to bile acids.</title>
        <authorList>
            <person name="Devendran S."/>
            <person name="Shrestha R."/>
            <person name="Alves J.M.P."/>
            <person name="Wolf P.G."/>
            <person name="Ly L."/>
            <person name="Hernandez A.G."/>
            <person name="Mendez-Garcia C."/>
            <person name="Inboden A."/>
            <person name="Wiley J."/>
            <person name="Paul O."/>
            <person name="Allen A."/>
            <person name="Springer E."/>
            <person name="Wright C.L."/>
            <person name="Fields C.J."/>
            <person name="Daniel S.L."/>
            <person name="Ridlon J.M."/>
        </authorList>
    </citation>
    <scope>NUCLEOTIDE SEQUENCE [LARGE SCALE GENOMIC DNA]</scope>
    <source>
        <strain evidence="1 2">ATCC 35704</strain>
    </source>
</reference>
<dbReference type="EMBL" id="CP036170">
    <property type="protein sequence ID" value="QBF72957.1"/>
    <property type="molecule type" value="Genomic_DNA"/>
</dbReference>
<dbReference type="KEGG" id="csci:HDCHBGLK_00302"/>
<dbReference type="HOGENOM" id="CLU_177590_0_0_9"/>
<dbReference type="STRING" id="411468.CLOSCI_00290"/>
<evidence type="ECO:0000313" key="2">
    <source>
        <dbReference type="Proteomes" id="UP000289664"/>
    </source>
</evidence>
<keyword evidence="2" id="KW-1185">Reference proteome</keyword>
<name>B0NA24_CLOS5</name>